<dbReference type="SMART" id="SM00849">
    <property type="entry name" value="Lactamase_B"/>
    <property type="match status" value="1"/>
</dbReference>
<dbReference type="CDD" id="cd07739">
    <property type="entry name" value="metallo-hydrolase-like_MBL-fold"/>
    <property type="match status" value="1"/>
</dbReference>
<gene>
    <name evidence="3" type="ORF">DZC73_20485</name>
</gene>
<dbReference type="PANTHER" id="PTHR42951">
    <property type="entry name" value="METALLO-BETA-LACTAMASE DOMAIN-CONTAINING"/>
    <property type="match status" value="1"/>
</dbReference>
<dbReference type="PANTHER" id="PTHR42951:SF14">
    <property type="entry name" value="METALLO-BETA-LACTAMASE SUPERFAMILY PROTEIN"/>
    <property type="match status" value="1"/>
</dbReference>
<dbReference type="SUPFAM" id="SSF56281">
    <property type="entry name" value="Metallo-hydrolase/oxidoreductase"/>
    <property type="match status" value="1"/>
</dbReference>
<name>A0A3N7JUU5_9BURK</name>
<dbReference type="Pfam" id="PF00753">
    <property type="entry name" value="Lactamase_B"/>
    <property type="match status" value="1"/>
</dbReference>
<proteinExistence type="predicted"/>
<keyword evidence="3" id="KW-0378">Hydrolase</keyword>
<reference evidence="3 4" key="2">
    <citation type="submission" date="2018-12" db="EMBL/GenBank/DDBJ databases">
        <title>Rhizobacter gummiphilus sp. nov., a rubber-degrading bacterium isolated from the soil of a botanical garden in Japan.</title>
        <authorList>
            <person name="Shunsuke S.S."/>
        </authorList>
    </citation>
    <scope>NUCLEOTIDE SEQUENCE [LARGE SCALE GENOMIC DNA]</scope>
    <source>
        <strain evidence="3 4">S-16</strain>
    </source>
</reference>
<feature type="chain" id="PRO_5017926032" evidence="1">
    <location>
        <begin position="30"/>
        <end position="305"/>
    </location>
</feature>
<organism evidence="3 4">
    <name type="scientific">Piscinibacter terrae</name>
    <dbReference type="NCBI Taxonomy" id="2496871"/>
    <lineage>
        <taxon>Bacteria</taxon>
        <taxon>Pseudomonadati</taxon>
        <taxon>Pseudomonadota</taxon>
        <taxon>Betaproteobacteria</taxon>
        <taxon>Burkholderiales</taxon>
        <taxon>Sphaerotilaceae</taxon>
        <taxon>Piscinibacter</taxon>
    </lineage>
</organism>
<evidence type="ECO:0000259" key="2">
    <source>
        <dbReference type="SMART" id="SM00849"/>
    </source>
</evidence>
<protein>
    <submittedName>
        <fullName evidence="3">MBL fold metallo-hydrolase</fullName>
    </submittedName>
</protein>
<keyword evidence="4" id="KW-1185">Reference proteome</keyword>
<keyword evidence="1" id="KW-0732">Signal</keyword>
<evidence type="ECO:0000313" key="3">
    <source>
        <dbReference type="EMBL" id="RQP22685.1"/>
    </source>
</evidence>
<feature type="domain" description="Metallo-beta-lactamase" evidence="2">
    <location>
        <begin position="48"/>
        <end position="233"/>
    </location>
</feature>
<dbReference type="EMBL" id="QUSW01000006">
    <property type="protein sequence ID" value="RQP22685.1"/>
    <property type="molecule type" value="Genomic_DNA"/>
</dbReference>
<dbReference type="InterPro" id="IPR036866">
    <property type="entry name" value="RibonucZ/Hydroxyglut_hydro"/>
</dbReference>
<feature type="signal peptide" evidence="1">
    <location>
        <begin position="1"/>
        <end position="29"/>
    </location>
</feature>
<dbReference type="AlphaFoldDB" id="A0A3N7JUU5"/>
<evidence type="ECO:0000313" key="4">
    <source>
        <dbReference type="Proteomes" id="UP000267464"/>
    </source>
</evidence>
<dbReference type="InterPro" id="IPR050855">
    <property type="entry name" value="NDM-1-like"/>
</dbReference>
<comment type="caution">
    <text evidence="3">The sequence shown here is derived from an EMBL/GenBank/DDBJ whole genome shotgun (WGS) entry which is preliminary data.</text>
</comment>
<dbReference type="Gene3D" id="3.60.15.10">
    <property type="entry name" value="Ribonuclease Z/Hydroxyacylglutathione hydrolase-like"/>
    <property type="match status" value="1"/>
</dbReference>
<evidence type="ECO:0000256" key="1">
    <source>
        <dbReference type="SAM" id="SignalP"/>
    </source>
</evidence>
<dbReference type="InterPro" id="IPR001279">
    <property type="entry name" value="Metallo-B-lactamas"/>
</dbReference>
<dbReference type="GO" id="GO:0016787">
    <property type="term" value="F:hydrolase activity"/>
    <property type="evidence" value="ECO:0007669"/>
    <property type="project" value="UniProtKB-KW"/>
</dbReference>
<reference evidence="3 4" key="1">
    <citation type="submission" date="2018-08" db="EMBL/GenBank/DDBJ databases">
        <authorList>
            <person name="Khan S.A."/>
            <person name="Jeon C.O."/>
            <person name="Chun B.H."/>
            <person name="Jeong S.E."/>
        </authorList>
    </citation>
    <scope>NUCLEOTIDE SEQUENCE [LARGE SCALE GENOMIC DNA]</scope>
    <source>
        <strain evidence="3 4">S-16</strain>
    </source>
</reference>
<sequence length="305" mass="32933">MPTMQNVLFRLGALVTTLLMFGAAAPLHAADEPPLELRTYRADGRGFNVASTLVVGKTDAVLIDAQFTRADAHRVVGQILDSGKKLKAIFISQGDPDYYFGLEVIHQAFPQAQILATGATVSHIQASLPEKLKVWRPMLGANGPQTPIVPTALKGNAFELEGQRLEVIGLDGPSPLYTFVWIPSIQAVVGGVRVFGNMHLWMTDSASAVERQCWINDLKRIEALGPRTVVAGHAKPGQPADLSSVHYSIDYLTAYGEEMAKAANSDALKVAMKTRYPQAIGEEVLDLGAKVNKGEMKWVAATGCR</sequence>
<dbReference type="Proteomes" id="UP000267464">
    <property type="component" value="Unassembled WGS sequence"/>
</dbReference>
<accession>A0A3N7JUU5</accession>